<feature type="transmembrane region" description="Helical" evidence="12">
    <location>
        <begin position="523"/>
        <end position="544"/>
    </location>
</feature>
<dbReference type="InterPro" id="IPR001173">
    <property type="entry name" value="Glyco_trans_2-like"/>
</dbReference>
<keyword evidence="6" id="KW-0997">Cell inner membrane</keyword>
<evidence type="ECO:0000256" key="1">
    <source>
        <dbReference type="ARBA" id="ARBA00004429"/>
    </source>
</evidence>
<evidence type="ECO:0000256" key="12">
    <source>
        <dbReference type="SAM" id="Phobius"/>
    </source>
</evidence>
<evidence type="ECO:0000256" key="11">
    <source>
        <dbReference type="ARBA" id="ARBA00023136"/>
    </source>
</evidence>
<evidence type="ECO:0000256" key="5">
    <source>
        <dbReference type="ARBA" id="ARBA00022475"/>
    </source>
</evidence>
<gene>
    <name evidence="14" type="ORF">SAMN05421757_102824</name>
</gene>
<evidence type="ECO:0000256" key="8">
    <source>
        <dbReference type="ARBA" id="ARBA00022679"/>
    </source>
</evidence>
<dbReference type="OrthoDB" id="9775281at2"/>
<accession>A0A239FTE5</accession>
<dbReference type="GO" id="GO:0005886">
    <property type="term" value="C:plasma membrane"/>
    <property type="evidence" value="ECO:0007669"/>
    <property type="project" value="UniProtKB-SubCell"/>
</dbReference>
<evidence type="ECO:0000256" key="6">
    <source>
        <dbReference type="ARBA" id="ARBA00022519"/>
    </source>
</evidence>
<keyword evidence="5" id="KW-1003">Cell membrane</keyword>
<dbReference type="AlphaFoldDB" id="A0A239FTE5"/>
<dbReference type="Proteomes" id="UP000198426">
    <property type="component" value="Unassembled WGS sequence"/>
</dbReference>
<feature type="transmembrane region" description="Helical" evidence="12">
    <location>
        <begin position="446"/>
        <end position="467"/>
    </location>
</feature>
<keyword evidence="15" id="KW-1185">Reference proteome</keyword>
<dbReference type="SUPFAM" id="SSF53448">
    <property type="entry name" value="Nucleotide-diphospho-sugar transferases"/>
    <property type="match status" value="1"/>
</dbReference>
<evidence type="ECO:0000313" key="15">
    <source>
        <dbReference type="Proteomes" id="UP000198426"/>
    </source>
</evidence>
<dbReference type="InterPro" id="IPR029044">
    <property type="entry name" value="Nucleotide-diphossugar_trans"/>
</dbReference>
<dbReference type="Pfam" id="PF13632">
    <property type="entry name" value="Glyco_trans_2_3"/>
    <property type="match status" value="1"/>
</dbReference>
<dbReference type="GO" id="GO:0016758">
    <property type="term" value="F:hexosyltransferase activity"/>
    <property type="evidence" value="ECO:0007669"/>
    <property type="project" value="TreeGrafter"/>
</dbReference>
<evidence type="ECO:0000256" key="9">
    <source>
        <dbReference type="ARBA" id="ARBA00022692"/>
    </source>
</evidence>
<organism evidence="14 15">
    <name type="scientific">Tropicimonas sediminicola</name>
    <dbReference type="NCBI Taxonomy" id="1031541"/>
    <lineage>
        <taxon>Bacteria</taxon>
        <taxon>Pseudomonadati</taxon>
        <taxon>Pseudomonadota</taxon>
        <taxon>Alphaproteobacteria</taxon>
        <taxon>Rhodobacterales</taxon>
        <taxon>Roseobacteraceae</taxon>
        <taxon>Tropicimonas</taxon>
    </lineage>
</organism>
<comment type="pathway">
    <text evidence="2">Glycan metabolism; osmoregulated periplasmic glucan (OPG) biosynthesis.</text>
</comment>
<proteinExistence type="inferred from homology"/>
<sequence>MHSHLSPDRPTRLCRLLALSFSLIAAITASLLMAEAAARDGFGALDGARAALIFLTTAWLAWGASLALIGAPGLQRRRAQPDLRMPQPRTVILIPICNEDPLTTFARIAAIDASVAEAGVTADIAVLSDTRDEAAARRERFAFARLLRETGGEGRIFYRRRTQNVGRKAGNIEDFFRRSGSAYDLAVILDADSLMSGEAIRTMIARMQEDPKLGLLQTLPRIIGARSLFGRALQFAAGFHGPVFSRGLARMQGATGPFWGHNAIVRVRAFAGSCGLPELSGKPPFGGHILSHDYVEAALLARGGWKVEVDPSIAGSYEEGPDNVLSFARRDRRWCQGNLQHSRLLLAPGLASWSRFVFLQNIAAYVVSTLWAAFLVASFVATVTAPPPNYFPEAHQLYPVFPNTSTREITMLVFGVVGLLIIPKLTILTGAIASNRVQGFGGVIRATSSVLAEIVLTTLLAPLMLLYHSRAVLQVLSGQDGGWPANQRGEGLLGLADGWRSGRWIVLVGATALTTVYWIAPDLLIWLLPVGLPMLAAPFLIAWTSRPLTHALFRVPEEIASPPVVATYHEVCARWEMTWKNSPAEPSAGMAVEHHVPA</sequence>
<evidence type="ECO:0000256" key="2">
    <source>
        <dbReference type="ARBA" id="ARBA00005001"/>
    </source>
</evidence>
<evidence type="ECO:0000256" key="3">
    <source>
        <dbReference type="ARBA" id="ARBA00009337"/>
    </source>
</evidence>
<dbReference type="PANTHER" id="PTHR43867:SF5">
    <property type="entry name" value="GLUCANS BIOSYNTHESIS GLUCOSYLTRANSFERASE H"/>
    <property type="match status" value="1"/>
</dbReference>
<dbReference type="PANTHER" id="PTHR43867">
    <property type="entry name" value="CELLULOSE SYNTHASE CATALYTIC SUBUNIT A [UDP-FORMING]"/>
    <property type="match status" value="1"/>
</dbReference>
<evidence type="ECO:0000256" key="7">
    <source>
        <dbReference type="ARBA" id="ARBA00022676"/>
    </source>
</evidence>
<dbReference type="NCBIfam" id="NF003962">
    <property type="entry name" value="PRK05454.2-5"/>
    <property type="match status" value="1"/>
</dbReference>
<keyword evidence="10 12" id="KW-1133">Transmembrane helix</keyword>
<feature type="transmembrane region" description="Helical" evidence="12">
    <location>
        <begin position="409"/>
        <end position="434"/>
    </location>
</feature>
<feature type="domain" description="Glycosyltransferase 2-like" evidence="13">
    <location>
        <begin position="187"/>
        <end position="380"/>
    </location>
</feature>
<dbReference type="NCBIfam" id="NF003958">
    <property type="entry name" value="PRK05454.2-1"/>
    <property type="match status" value="1"/>
</dbReference>
<keyword evidence="11 12" id="KW-0472">Membrane</keyword>
<keyword evidence="8 14" id="KW-0808">Transferase</keyword>
<evidence type="ECO:0000259" key="13">
    <source>
        <dbReference type="Pfam" id="PF13632"/>
    </source>
</evidence>
<protein>
    <recommendedName>
        <fullName evidence="4">Glucans biosynthesis glucosyltransferase H</fullName>
    </recommendedName>
</protein>
<reference evidence="14 15" key="1">
    <citation type="submission" date="2017-06" db="EMBL/GenBank/DDBJ databases">
        <authorList>
            <person name="Kim H.J."/>
            <person name="Triplett B.A."/>
        </authorList>
    </citation>
    <scope>NUCLEOTIDE SEQUENCE [LARGE SCALE GENOMIC DNA]</scope>
    <source>
        <strain evidence="14 15">DSM 29339</strain>
    </source>
</reference>
<dbReference type="InterPro" id="IPR050321">
    <property type="entry name" value="Glycosyltr_2/OpgH_subfam"/>
</dbReference>
<dbReference type="EMBL" id="FZOY01000002">
    <property type="protein sequence ID" value="SNS60065.1"/>
    <property type="molecule type" value="Genomic_DNA"/>
</dbReference>
<comment type="similarity">
    <text evidence="3">Belongs to the glycosyltransferase 2 family. OpgH subfamily.</text>
</comment>
<evidence type="ECO:0000256" key="4">
    <source>
        <dbReference type="ARBA" id="ARBA00020585"/>
    </source>
</evidence>
<comment type="subcellular location">
    <subcellularLocation>
        <location evidence="1">Cell inner membrane</location>
        <topology evidence="1">Multi-pass membrane protein</topology>
    </subcellularLocation>
</comment>
<dbReference type="Gene3D" id="3.90.550.10">
    <property type="entry name" value="Spore Coat Polysaccharide Biosynthesis Protein SpsA, Chain A"/>
    <property type="match status" value="1"/>
</dbReference>
<evidence type="ECO:0000313" key="14">
    <source>
        <dbReference type="EMBL" id="SNS60065.1"/>
    </source>
</evidence>
<evidence type="ECO:0000256" key="10">
    <source>
        <dbReference type="ARBA" id="ARBA00022989"/>
    </source>
</evidence>
<feature type="transmembrane region" description="Helical" evidence="12">
    <location>
        <begin position="362"/>
        <end position="383"/>
    </location>
</feature>
<dbReference type="NCBIfam" id="NF003959">
    <property type="entry name" value="PRK05454.2-2"/>
    <property type="match status" value="1"/>
</dbReference>
<keyword evidence="7" id="KW-0328">Glycosyltransferase</keyword>
<feature type="transmembrane region" description="Helical" evidence="12">
    <location>
        <begin position="50"/>
        <end position="74"/>
    </location>
</feature>
<dbReference type="RefSeq" id="WP_089232515.1">
    <property type="nucleotide sequence ID" value="NZ_FZOY01000002.1"/>
</dbReference>
<name>A0A239FTE5_9RHOB</name>
<keyword evidence="9 12" id="KW-0812">Transmembrane</keyword>